<feature type="compositionally biased region" description="Basic and acidic residues" evidence="1">
    <location>
        <begin position="18"/>
        <end position="31"/>
    </location>
</feature>
<comment type="caution">
    <text evidence="2">The sequence shown here is derived from an EMBL/GenBank/DDBJ whole genome shotgun (WGS) entry which is preliminary data.</text>
</comment>
<protein>
    <submittedName>
        <fullName evidence="2">Uncharacterized protein</fullName>
    </submittedName>
</protein>
<name>A0A8J3QFE9_9ACTN</name>
<proteinExistence type="predicted"/>
<evidence type="ECO:0000256" key="1">
    <source>
        <dbReference type="SAM" id="MobiDB-lite"/>
    </source>
</evidence>
<gene>
    <name evidence="2" type="ORF">Rhe02_79700</name>
</gene>
<evidence type="ECO:0000313" key="2">
    <source>
        <dbReference type="EMBL" id="GIH09903.1"/>
    </source>
</evidence>
<reference evidence="2" key="1">
    <citation type="submission" date="2021-01" db="EMBL/GenBank/DDBJ databases">
        <title>Whole genome shotgun sequence of Rhizocola hellebori NBRC 109834.</title>
        <authorList>
            <person name="Komaki H."/>
            <person name="Tamura T."/>
        </authorList>
    </citation>
    <scope>NUCLEOTIDE SEQUENCE</scope>
    <source>
        <strain evidence="2">NBRC 109834</strain>
    </source>
</reference>
<organism evidence="2 3">
    <name type="scientific">Rhizocola hellebori</name>
    <dbReference type="NCBI Taxonomy" id="1392758"/>
    <lineage>
        <taxon>Bacteria</taxon>
        <taxon>Bacillati</taxon>
        <taxon>Actinomycetota</taxon>
        <taxon>Actinomycetes</taxon>
        <taxon>Micromonosporales</taxon>
        <taxon>Micromonosporaceae</taxon>
        <taxon>Rhizocola</taxon>
    </lineage>
</organism>
<feature type="compositionally biased region" description="Low complexity" evidence="1">
    <location>
        <begin position="60"/>
        <end position="72"/>
    </location>
</feature>
<dbReference type="EMBL" id="BONY01000079">
    <property type="protein sequence ID" value="GIH09903.1"/>
    <property type="molecule type" value="Genomic_DNA"/>
</dbReference>
<keyword evidence="3" id="KW-1185">Reference proteome</keyword>
<sequence>MSRAREMVEVPMRGNNRGHPEKQMESSEQGKAKPQHGQSLATPAPAHSPARHGPPRPKPLRLAPSPAPRAKPCASRMGGAGDRVGLAIALGLQH</sequence>
<dbReference type="AlphaFoldDB" id="A0A8J3QFE9"/>
<feature type="region of interest" description="Disordered" evidence="1">
    <location>
        <begin position="1"/>
        <end position="80"/>
    </location>
</feature>
<feature type="compositionally biased region" description="Basic residues" evidence="1">
    <location>
        <begin position="49"/>
        <end position="59"/>
    </location>
</feature>
<accession>A0A8J3QFE9</accession>
<dbReference type="Proteomes" id="UP000612899">
    <property type="component" value="Unassembled WGS sequence"/>
</dbReference>
<evidence type="ECO:0000313" key="3">
    <source>
        <dbReference type="Proteomes" id="UP000612899"/>
    </source>
</evidence>